<evidence type="ECO:0000313" key="9">
    <source>
        <dbReference type="EMBL" id="OPA78327.1"/>
    </source>
</evidence>
<dbReference type="Pfam" id="PF00528">
    <property type="entry name" value="BPD_transp_1"/>
    <property type="match status" value="1"/>
</dbReference>
<keyword evidence="10" id="KW-1185">Reference proteome</keyword>
<reference evidence="9 10" key="1">
    <citation type="submission" date="2017-01" db="EMBL/GenBank/DDBJ databases">
        <title>Genome analysis of Paenibacillus selenitrireducens ES3-24.</title>
        <authorList>
            <person name="Xu D."/>
            <person name="Yao R."/>
            <person name="Zheng S."/>
        </authorList>
    </citation>
    <scope>NUCLEOTIDE SEQUENCE [LARGE SCALE GENOMIC DNA]</scope>
    <source>
        <strain evidence="9 10">ES3-24</strain>
    </source>
</reference>
<dbReference type="CDD" id="cd06261">
    <property type="entry name" value="TM_PBP2"/>
    <property type="match status" value="1"/>
</dbReference>
<dbReference type="OrthoDB" id="9810086at2"/>
<dbReference type="Proteomes" id="UP000190188">
    <property type="component" value="Unassembled WGS sequence"/>
</dbReference>
<evidence type="ECO:0000256" key="2">
    <source>
        <dbReference type="ARBA" id="ARBA00022448"/>
    </source>
</evidence>
<comment type="similarity">
    <text evidence="7">Belongs to the binding-protein-dependent transport system permease family.</text>
</comment>
<evidence type="ECO:0000256" key="4">
    <source>
        <dbReference type="ARBA" id="ARBA00022692"/>
    </source>
</evidence>
<dbReference type="PANTHER" id="PTHR43744">
    <property type="entry name" value="ABC TRANSPORTER PERMEASE PROTEIN MG189-RELATED-RELATED"/>
    <property type="match status" value="1"/>
</dbReference>
<dbReference type="Gene3D" id="1.10.3720.10">
    <property type="entry name" value="MetI-like"/>
    <property type="match status" value="1"/>
</dbReference>
<gene>
    <name evidence="9" type="ORF">BVG16_10580</name>
</gene>
<dbReference type="STRING" id="1324314.BVG16_10580"/>
<dbReference type="SUPFAM" id="SSF161098">
    <property type="entry name" value="MetI-like"/>
    <property type="match status" value="1"/>
</dbReference>
<feature type="transmembrane region" description="Helical" evidence="7">
    <location>
        <begin position="71"/>
        <end position="100"/>
    </location>
</feature>
<evidence type="ECO:0000256" key="7">
    <source>
        <dbReference type="RuleBase" id="RU363032"/>
    </source>
</evidence>
<dbReference type="GO" id="GO:0005886">
    <property type="term" value="C:plasma membrane"/>
    <property type="evidence" value="ECO:0007669"/>
    <property type="project" value="UniProtKB-SubCell"/>
</dbReference>
<organism evidence="9 10">
    <name type="scientific">Paenibacillus selenitireducens</name>
    <dbReference type="NCBI Taxonomy" id="1324314"/>
    <lineage>
        <taxon>Bacteria</taxon>
        <taxon>Bacillati</taxon>
        <taxon>Bacillota</taxon>
        <taxon>Bacilli</taxon>
        <taxon>Bacillales</taxon>
        <taxon>Paenibacillaceae</taxon>
        <taxon>Paenibacillus</taxon>
    </lineage>
</organism>
<feature type="transmembrane region" description="Helical" evidence="7">
    <location>
        <begin position="262"/>
        <end position="279"/>
    </location>
</feature>
<dbReference type="InterPro" id="IPR000515">
    <property type="entry name" value="MetI-like"/>
</dbReference>
<keyword evidence="6 7" id="KW-0472">Membrane</keyword>
<dbReference type="GO" id="GO:0055085">
    <property type="term" value="P:transmembrane transport"/>
    <property type="evidence" value="ECO:0007669"/>
    <property type="project" value="InterPro"/>
</dbReference>
<dbReference type="AlphaFoldDB" id="A0A1T2XEL2"/>
<feature type="transmembrane region" description="Helical" evidence="7">
    <location>
        <begin position="143"/>
        <end position="164"/>
    </location>
</feature>
<accession>A0A1T2XEL2</accession>
<evidence type="ECO:0000256" key="1">
    <source>
        <dbReference type="ARBA" id="ARBA00004651"/>
    </source>
</evidence>
<dbReference type="PANTHER" id="PTHR43744:SF9">
    <property type="entry name" value="POLYGALACTURONAN_RHAMNOGALACTURONAN TRANSPORT SYSTEM PERMEASE PROTEIN YTCP"/>
    <property type="match status" value="1"/>
</dbReference>
<feature type="transmembrane region" description="Helical" evidence="7">
    <location>
        <begin position="112"/>
        <end position="131"/>
    </location>
</feature>
<feature type="domain" description="ABC transmembrane type-1" evidence="8">
    <location>
        <begin position="75"/>
        <end position="278"/>
    </location>
</feature>
<dbReference type="EMBL" id="MSZX01000004">
    <property type="protein sequence ID" value="OPA78327.1"/>
    <property type="molecule type" value="Genomic_DNA"/>
</dbReference>
<name>A0A1T2XEL2_9BACL</name>
<keyword evidence="3" id="KW-1003">Cell membrane</keyword>
<evidence type="ECO:0000259" key="8">
    <source>
        <dbReference type="PROSITE" id="PS50928"/>
    </source>
</evidence>
<keyword evidence="2 7" id="KW-0813">Transport</keyword>
<sequence>MIRRVSVSRSLFDICNYICLIALSLLCILPVIQVIAVSFSSSSAAASGLVKLWPVDFSLKSYEFILKKQDFLGSFLISVMRVILGTSISMFLTVTLGYALSKEVKDFRMRTVYAWYFVFTILFSGGLIPWYLTIKYTHLLDTIWALVIPGAVTVFNVILLLNFFRGLPKELEESSFIDGASHWTTLWKISLPLSMPSIATVTLFTVVGHWNSWFDGLMLMNSPSHYPLATYLQTAVIQQDFANMRAEDVKTLSQISDRTTRAAQIFIGALPIIAAYPFLQKYFMTGLVMGSVKE</sequence>
<evidence type="ECO:0000313" key="10">
    <source>
        <dbReference type="Proteomes" id="UP000190188"/>
    </source>
</evidence>
<feature type="transmembrane region" description="Helical" evidence="7">
    <location>
        <begin position="185"/>
        <end position="210"/>
    </location>
</feature>
<protein>
    <submittedName>
        <fullName evidence="9">ABC transporter permease</fullName>
    </submittedName>
</protein>
<evidence type="ECO:0000256" key="5">
    <source>
        <dbReference type="ARBA" id="ARBA00022989"/>
    </source>
</evidence>
<evidence type="ECO:0000256" key="3">
    <source>
        <dbReference type="ARBA" id="ARBA00022475"/>
    </source>
</evidence>
<proteinExistence type="inferred from homology"/>
<keyword evidence="5 7" id="KW-1133">Transmembrane helix</keyword>
<keyword evidence="4 7" id="KW-0812">Transmembrane</keyword>
<evidence type="ECO:0000256" key="6">
    <source>
        <dbReference type="ARBA" id="ARBA00023136"/>
    </source>
</evidence>
<comment type="subcellular location">
    <subcellularLocation>
        <location evidence="1 7">Cell membrane</location>
        <topology evidence="1 7">Multi-pass membrane protein</topology>
    </subcellularLocation>
</comment>
<comment type="caution">
    <text evidence="9">The sequence shown here is derived from an EMBL/GenBank/DDBJ whole genome shotgun (WGS) entry which is preliminary data.</text>
</comment>
<dbReference type="InterPro" id="IPR035906">
    <property type="entry name" value="MetI-like_sf"/>
</dbReference>
<dbReference type="RefSeq" id="WP_078498538.1">
    <property type="nucleotide sequence ID" value="NZ_MSZX01000004.1"/>
</dbReference>
<dbReference type="PROSITE" id="PS50928">
    <property type="entry name" value="ABC_TM1"/>
    <property type="match status" value="1"/>
</dbReference>